<dbReference type="RefSeq" id="WP_179899602.1">
    <property type="nucleotide sequence ID" value="NZ_JACBXV010000011.1"/>
</dbReference>
<evidence type="ECO:0000313" key="3">
    <source>
        <dbReference type="EMBL" id="NYS68260.1"/>
    </source>
</evidence>
<evidence type="ECO:0000313" key="4">
    <source>
        <dbReference type="Proteomes" id="UP000572528"/>
    </source>
</evidence>
<gene>
    <name evidence="3" type="ORF">HZZ05_01730</name>
</gene>
<feature type="chain" id="PRO_5039240665" description="DUF3060 domain-containing protein" evidence="2">
    <location>
        <begin position="29"/>
        <end position="231"/>
    </location>
</feature>
<feature type="region of interest" description="Disordered" evidence="1">
    <location>
        <begin position="35"/>
        <end position="75"/>
    </location>
</feature>
<dbReference type="Proteomes" id="UP000572528">
    <property type="component" value="Unassembled WGS sequence"/>
</dbReference>
<accession>A0A853EI68</accession>
<dbReference type="AlphaFoldDB" id="A0A853EI68"/>
<evidence type="ECO:0000256" key="2">
    <source>
        <dbReference type="SAM" id="SignalP"/>
    </source>
</evidence>
<evidence type="ECO:0008006" key="5">
    <source>
        <dbReference type="Google" id="ProtNLM"/>
    </source>
</evidence>
<organism evidence="3 4">
    <name type="scientific">Actinomyces bowdenii</name>
    <dbReference type="NCBI Taxonomy" id="131109"/>
    <lineage>
        <taxon>Bacteria</taxon>
        <taxon>Bacillati</taxon>
        <taxon>Actinomycetota</taxon>
        <taxon>Actinomycetes</taxon>
        <taxon>Actinomycetales</taxon>
        <taxon>Actinomycetaceae</taxon>
        <taxon>Actinomyces</taxon>
    </lineage>
</organism>
<protein>
    <recommendedName>
        <fullName evidence="5">DUF3060 domain-containing protein</fullName>
    </recommendedName>
</protein>
<evidence type="ECO:0000256" key="1">
    <source>
        <dbReference type="SAM" id="MobiDB-lite"/>
    </source>
</evidence>
<reference evidence="3 4" key="1">
    <citation type="submission" date="2020-07" db="EMBL/GenBank/DDBJ databases">
        <title>MOT database genomes.</title>
        <authorList>
            <person name="Joseph S."/>
            <person name="Aduse-Opoku J."/>
            <person name="Hashim A."/>
            <person name="Wade W."/>
            <person name="Curtis M."/>
        </authorList>
    </citation>
    <scope>NUCLEOTIDE SEQUENCE [LARGE SCALE GENOMIC DNA]</scope>
    <source>
        <strain evidence="3 4">WMus004</strain>
    </source>
</reference>
<dbReference type="EMBL" id="JACBXV010000011">
    <property type="protein sequence ID" value="NYS68260.1"/>
    <property type="molecule type" value="Genomic_DNA"/>
</dbReference>
<proteinExistence type="predicted"/>
<dbReference type="PROSITE" id="PS51257">
    <property type="entry name" value="PROKAR_LIPOPROTEIN"/>
    <property type="match status" value="1"/>
</dbReference>
<feature type="signal peptide" evidence="2">
    <location>
        <begin position="1"/>
        <end position="28"/>
    </location>
</feature>
<sequence length="231" mass="24020">MIRSASGPALLRRAVVGSLCLVSLSACGLLPQAGDSAPDAAPAAQAPEAQTDAAAQEPVDPLDSVGLDPLEYGNCTSQDVADAEGETPDPQDLDISNDRASAQAEVDHTVAGAETVTIPVEAEEYASVISIGPGTRHAVIEASHLTYVIDSGLETLTIRGSGNIVWVDSVRSVVFEEGTIVKHGLVELDSGYYNHVFWRDSAPVSEQDDTDTNVIARDSLAHLVASCSPAS</sequence>
<comment type="caution">
    <text evidence="3">The sequence shown here is derived from an EMBL/GenBank/DDBJ whole genome shotgun (WGS) entry which is preliminary data.</text>
</comment>
<keyword evidence="2" id="KW-0732">Signal</keyword>
<feature type="compositionally biased region" description="Low complexity" evidence="1">
    <location>
        <begin position="35"/>
        <end position="56"/>
    </location>
</feature>
<name>A0A853EI68_9ACTO</name>